<protein>
    <submittedName>
        <fullName evidence="1">Phage tail protein</fullName>
    </submittedName>
</protein>
<name>A0A411WLR7_9GAMM</name>
<dbReference type="Proteomes" id="UP000293154">
    <property type="component" value="Chromosome"/>
</dbReference>
<accession>A0A411WLR7</accession>
<dbReference type="OrthoDB" id="8607203at2"/>
<evidence type="ECO:0000313" key="2">
    <source>
        <dbReference type="Proteomes" id="UP000293154"/>
    </source>
</evidence>
<dbReference type="KEGG" id="prag:EKN56_12580"/>
<dbReference type="EMBL" id="CP034752">
    <property type="protein sequence ID" value="QBH97154.1"/>
    <property type="molecule type" value="Genomic_DNA"/>
</dbReference>
<dbReference type="InterPro" id="IPR010265">
    <property type="entry name" value="Phage_lambda_TipM"/>
</dbReference>
<gene>
    <name evidence="1" type="ORF">EKN56_12580</name>
</gene>
<proteinExistence type="predicted"/>
<dbReference type="RefSeq" id="WP_130592092.1">
    <property type="nucleotide sequence ID" value="NZ_CP034752.1"/>
</dbReference>
<dbReference type="AlphaFoldDB" id="A0A411WLR7"/>
<evidence type="ECO:0000313" key="1">
    <source>
        <dbReference type="EMBL" id="QBH97154.1"/>
    </source>
</evidence>
<reference evidence="1 2" key="1">
    <citation type="submission" date="2019-03" db="EMBL/GenBank/DDBJ databases">
        <title>Pragia sp. nov. isolated from the gut tract of Carduelis flavirostris.</title>
        <authorList>
            <person name="Ge Y."/>
        </authorList>
    </citation>
    <scope>NUCLEOTIDE SEQUENCE [LARGE SCALE GENOMIC DNA]</scope>
    <source>
        <strain evidence="1 2">CF-458</strain>
    </source>
</reference>
<keyword evidence="2" id="KW-1185">Reference proteome</keyword>
<organism evidence="1 2">
    <name type="scientific">Limnobaculum zhutongyuii</name>
    <dbReference type="NCBI Taxonomy" id="2498113"/>
    <lineage>
        <taxon>Bacteria</taxon>
        <taxon>Pseudomonadati</taxon>
        <taxon>Pseudomonadota</taxon>
        <taxon>Gammaproteobacteria</taxon>
        <taxon>Enterobacterales</taxon>
        <taxon>Budviciaceae</taxon>
        <taxon>Limnobaculum</taxon>
    </lineage>
</organism>
<sequence length="109" mass="12613">METFHWCAAPGMSVPTEPKVRVVKFGDGYEQRQPNGINNKLRSYSLTFRVPRHEAWLIDDFLYQHGGVETFLWTPPHRYEPIKVVCRKWTPSVGSTVTEISCEFEEVVA</sequence>
<dbReference type="Pfam" id="PF05939">
    <property type="entry name" value="Phage_min_tail"/>
    <property type="match status" value="1"/>
</dbReference>